<proteinExistence type="predicted"/>
<dbReference type="Proteomes" id="UP000037425">
    <property type="component" value="Unassembled WGS sequence"/>
</dbReference>
<sequence length="130" mass="14941">MPPLTAPVHNFHQKIESFCELRLARALPKHDYDNLRHYMLDFVTRRAMPPQTGNKLDWKEIGLACDLDDDSLRITKRLAKHGFEAIIRWLKGPSASKPDRKPPTGQGWVKAPTAPVRRIGLEQRRVVAIR</sequence>
<gene>
    <name evidence="1" type="ORF">AC244_05595</name>
</gene>
<protein>
    <submittedName>
        <fullName evidence="1">Uncharacterized protein</fullName>
    </submittedName>
</protein>
<dbReference type="AlphaFoldDB" id="A0A0L8C269"/>
<reference evidence="2" key="1">
    <citation type="submission" date="2015-07" db="EMBL/GenBank/DDBJ databases">
        <title>Whole genome sequence of an Ensifer adhaerens strain isolated from a cave pool in the Wind Cave National Park.</title>
        <authorList>
            <person name="Eng W.W.H."/>
            <person name="Gan H.M."/>
            <person name="Barton H.A."/>
            <person name="Savka M.A."/>
        </authorList>
    </citation>
    <scope>NUCLEOTIDE SEQUENCE [LARGE SCALE GENOMIC DNA]</scope>
    <source>
        <strain evidence="2">SD006</strain>
    </source>
</reference>
<evidence type="ECO:0000313" key="1">
    <source>
        <dbReference type="EMBL" id="KOF20894.1"/>
    </source>
</evidence>
<comment type="caution">
    <text evidence="1">The sequence shown here is derived from an EMBL/GenBank/DDBJ whole genome shotgun (WGS) entry which is preliminary data.</text>
</comment>
<evidence type="ECO:0000313" key="2">
    <source>
        <dbReference type="Proteomes" id="UP000037425"/>
    </source>
</evidence>
<organism evidence="1 2">
    <name type="scientific">Ensifer adhaerens</name>
    <name type="common">Sinorhizobium morelense</name>
    <dbReference type="NCBI Taxonomy" id="106592"/>
    <lineage>
        <taxon>Bacteria</taxon>
        <taxon>Pseudomonadati</taxon>
        <taxon>Pseudomonadota</taxon>
        <taxon>Alphaproteobacteria</taxon>
        <taxon>Hyphomicrobiales</taxon>
        <taxon>Rhizobiaceae</taxon>
        <taxon>Sinorhizobium/Ensifer group</taxon>
        <taxon>Ensifer</taxon>
    </lineage>
</organism>
<dbReference type="EMBL" id="LGAP01000002">
    <property type="protein sequence ID" value="KOF20894.1"/>
    <property type="molecule type" value="Genomic_DNA"/>
</dbReference>
<accession>A0A0L8C269</accession>
<dbReference type="PATRIC" id="fig|106592.7.peg.2755"/>
<name>A0A0L8C269_ENSAD</name>